<dbReference type="Pfam" id="PF00651">
    <property type="entry name" value="BTB"/>
    <property type="match status" value="1"/>
</dbReference>
<keyword evidence="5" id="KW-1185">Reference proteome</keyword>
<dbReference type="SUPFAM" id="SSF54695">
    <property type="entry name" value="POZ domain"/>
    <property type="match status" value="1"/>
</dbReference>
<proteinExistence type="predicted"/>
<dbReference type="SMART" id="SM00225">
    <property type="entry name" value="BTB"/>
    <property type="match status" value="1"/>
</dbReference>
<reference evidence="4" key="2">
    <citation type="submission" date="2025-09" db="UniProtKB">
        <authorList>
            <consortium name="Ensembl"/>
        </authorList>
    </citation>
    <scope>IDENTIFICATION</scope>
</reference>
<dbReference type="PaxDb" id="30732-ENSOMEP00000009826"/>
<dbReference type="STRING" id="30732.ENSOMEP00000009826"/>
<dbReference type="OrthoDB" id="45365at2759"/>
<dbReference type="PANTHER" id="PTHR24412:SF462">
    <property type="entry name" value="KELCH-LIKE PROTEIN 38"/>
    <property type="match status" value="1"/>
</dbReference>
<evidence type="ECO:0000313" key="4">
    <source>
        <dbReference type="Ensembl" id="ENSOMEP00000009826.1"/>
    </source>
</evidence>
<dbReference type="PIRSF" id="PIRSF037037">
    <property type="entry name" value="Kelch-like_protein_gigaxonin"/>
    <property type="match status" value="1"/>
</dbReference>
<evidence type="ECO:0000256" key="1">
    <source>
        <dbReference type="ARBA" id="ARBA00022441"/>
    </source>
</evidence>
<keyword evidence="2" id="KW-0677">Repeat</keyword>
<dbReference type="GeneTree" id="ENSGT00940000157647"/>
<evidence type="ECO:0000313" key="5">
    <source>
        <dbReference type="Proteomes" id="UP000261560"/>
    </source>
</evidence>
<dbReference type="PANTHER" id="PTHR24412">
    <property type="entry name" value="KELCH PROTEIN"/>
    <property type="match status" value="1"/>
</dbReference>
<dbReference type="Ensembl" id="ENSOMET00000000128.1">
    <property type="protein sequence ID" value="ENSOMEP00000009826.1"/>
    <property type="gene ID" value="ENSOMEG00000011069.1"/>
</dbReference>
<evidence type="ECO:0000256" key="2">
    <source>
        <dbReference type="ARBA" id="ARBA00022737"/>
    </source>
</evidence>
<dbReference type="AlphaFoldDB" id="A0A3B3BVU4"/>
<keyword evidence="1" id="KW-0880">Kelch repeat</keyword>
<dbReference type="Pfam" id="PF07707">
    <property type="entry name" value="BACK"/>
    <property type="match status" value="1"/>
</dbReference>
<protein>
    <submittedName>
        <fullName evidence="4">Kelch-like family member 38a</fullName>
    </submittedName>
</protein>
<dbReference type="InterPro" id="IPR015915">
    <property type="entry name" value="Kelch-typ_b-propeller"/>
</dbReference>
<dbReference type="InterPro" id="IPR011333">
    <property type="entry name" value="SKP1/BTB/POZ_sf"/>
</dbReference>
<dbReference type="Proteomes" id="UP000261560">
    <property type="component" value="Unplaced"/>
</dbReference>
<dbReference type="CDD" id="cd18476">
    <property type="entry name" value="BACK_KLHL38"/>
    <property type="match status" value="1"/>
</dbReference>
<organism evidence="4 5">
    <name type="scientific">Oryzias melastigma</name>
    <name type="common">Marine medaka</name>
    <dbReference type="NCBI Taxonomy" id="30732"/>
    <lineage>
        <taxon>Eukaryota</taxon>
        <taxon>Metazoa</taxon>
        <taxon>Chordata</taxon>
        <taxon>Craniata</taxon>
        <taxon>Vertebrata</taxon>
        <taxon>Euteleostomi</taxon>
        <taxon>Actinopterygii</taxon>
        <taxon>Neopterygii</taxon>
        <taxon>Teleostei</taxon>
        <taxon>Neoteleostei</taxon>
        <taxon>Acanthomorphata</taxon>
        <taxon>Ovalentaria</taxon>
        <taxon>Atherinomorphae</taxon>
        <taxon>Beloniformes</taxon>
        <taxon>Adrianichthyidae</taxon>
        <taxon>Oryziinae</taxon>
        <taxon>Oryzias</taxon>
    </lineage>
</organism>
<feature type="domain" description="BTB" evidence="3">
    <location>
        <begin position="95"/>
        <end position="162"/>
    </location>
</feature>
<dbReference type="Gene3D" id="1.25.40.420">
    <property type="match status" value="1"/>
</dbReference>
<dbReference type="Pfam" id="PF01344">
    <property type="entry name" value="Kelch_1"/>
    <property type="match status" value="2"/>
</dbReference>
<dbReference type="Gene3D" id="3.30.710.10">
    <property type="entry name" value="Potassium Channel Kv1.1, Chain A"/>
    <property type="match status" value="1"/>
</dbReference>
<dbReference type="InterPro" id="IPR000210">
    <property type="entry name" value="BTB/POZ_dom"/>
</dbReference>
<dbReference type="InterPro" id="IPR011705">
    <property type="entry name" value="BACK"/>
</dbReference>
<dbReference type="InterPro" id="IPR030568">
    <property type="entry name" value="KLHL38_BACK"/>
</dbReference>
<dbReference type="Gene3D" id="2.120.10.80">
    <property type="entry name" value="Kelch-type beta propeller"/>
    <property type="match status" value="2"/>
</dbReference>
<dbReference type="InterPro" id="IPR017096">
    <property type="entry name" value="BTB-kelch_protein"/>
</dbReference>
<dbReference type="GeneID" id="112161283"/>
<dbReference type="KEGG" id="oml:112161283"/>
<dbReference type="SMART" id="SM00612">
    <property type="entry name" value="Kelch"/>
    <property type="match status" value="5"/>
</dbReference>
<dbReference type="CTD" id="559083"/>
<dbReference type="SUPFAM" id="SSF117281">
    <property type="entry name" value="Kelch motif"/>
    <property type="match status" value="1"/>
</dbReference>
<dbReference type="PROSITE" id="PS50097">
    <property type="entry name" value="BTB"/>
    <property type="match status" value="1"/>
</dbReference>
<sequence length="685" mass="77812">MYTVASWQTLLCLTVKPSHFSAPCSSSNFLPDSTFSLFFFHFCSDLVGKSQWTSQTLIHQRMAVTPQKVFSFKDSELPCYLLGQLNTLRQERILTDVLLCSEHQEIPCHRSVLVSSSPYFRAMFCSNFLESSQARVNLKGISSNVLSGIVHYVYTGCIAITMEIVLPLMQAASMLHYGNLFEACSMFLQEQLSPENCLSMIRLSEILHCESLKERAKEMAVRCFSDVAASEDFCELSLPELMCYLEDDRLCAEEEQVFETLLAWIHHDPFSRRGAIHDLFKKVRLRYIHPTYLFQFIANDPLVQSSTLCTEIIESVRRLMLTASAKCSRELKPLWTTPRRYTCRETLVVVGGRKNNEQTSREALLYDERTHRWEWLAKLPLRLYKAAYVCIHSILYVLGGLSLCMGSGDSSVSATVYTLSLKTNQWRTAEPMLEPRYAHQSVSYLHFIFVLGGIGVNKRISPSVERYNSMFNNWETMAPMPTAALHPAVAASDQRIYVFGGEDAMQNPVRLIQVEKASLGRQTEKDLVKHQVWGIRSSAASLIVLTVDVCVGIQVYHISRNLWSKLETRTVKNVCAPAAVIEEKIYIVGGYTKRMIAYDTKANKFVKCENLRERRMHHSATVINNKLYVTGGRILNGHDTIEDSDCFECYDPKTDSWTSKGSLPYKLFDHGSLPLVCVSNKPNPP</sequence>
<dbReference type="FunFam" id="1.25.40.420:FF:000001">
    <property type="entry name" value="Kelch-like family member 12"/>
    <property type="match status" value="1"/>
</dbReference>
<accession>A0A3B3BVU4</accession>
<dbReference type="RefSeq" id="XP_024152137.1">
    <property type="nucleotide sequence ID" value="XM_024296369.2"/>
</dbReference>
<dbReference type="InterPro" id="IPR006652">
    <property type="entry name" value="Kelch_1"/>
</dbReference>
<dbReference type="SMART" id="SM00875">
    <property type="entry name" value="BACK"/>
    <property type="match status" value="1"/>
</dbReference>
<reference evidence="4" key="1">
    <citation type="submission" date="2025-08" db="UniProtKB">
        <authorList>
            <consortium name="Ensembl"/>
        </authorList>
    </citation>
    <scope>IDENTIFICATION</scope>
</reference>
<name>A0A3B3BVU4_ORYME</name>
<evidence type="ECO:0000259" key="3">
    <source>
        <dbReference type="PROSITE" id="PS50097"/>
    </source>
</evidence>